<evidence type="ECO:0000256" key="1">
    <source>
        <dbReference type="ARBA" id="ARBA00023015"/>
    </source>
</evidence>
<dbReference type="PANTHER" id="PTHR47506:SF6">
    <property type="entry name" value="HTH-TYPE TRANSCRIPTIONAL REPRESSOR NEMR"/>
    <property type="match status" value="1"/>
</dbReference>
<dbReference type="InterPro" id="IPR036271">
    <property type="entry name" value="Tet_transcr_reg_TetR-rel_C_sf"/>
</dbReference>
<dbReference type="InterPro" id="IPR011075">
    <property type="entry name" value="TetR_C"/>
</dbReference>
<evidence type="ECO:0000256" key="2">
    <source>
        <dbReference type="ARBA" id="ARBA00023125"/>
    </source>
</evidence>
<dbReference type="Gene3D" id="1.10.10.60">
    <property type="entry name" value="Homeodomain-like"/>
    <property type="match status" value="1"/>
</dbReference>
<dbReference type="Proteomes" id="UP000320876">
    <property type="component" value="Unassembled WGS sequence"/>
</dbReference>
<dbReference type="Gene3D" id="1.10.357.10">
    <property type="entry name" value="Tetracycline Repressor, domain 2"/>
    <property type="match status" value="1"/>
</dbReference>
<dbReference type="GO" id="GO:0003677">
    <property type="term" value="F:DNA binding"/>
    <property type="evidence" value="ECO:0007669"/>
    <property type="project" value="UniProtKB-UniRule"/>
</dbReference>
<accession>A0A542DQX1</accession>
<sequence length="200" mass="21493">MSPRRSAVEAKLTYTTIVARATEIASEEGLEGVTIGRLAADLRMSKSGVLGHFGAKESLQLAALRHALRMFEQQVVERAGREQPGLPRLLALCEAWIDFLATVDLPGGCVLTAASTEFDGKPGQVHDVVAEAWAGWRETLGAEVARAVTDGDLPELEVEQVVFELVAIGPAVNQALQLHGDRDAVRHAHRAVRRTLGLSS</sequence>
<comment type="caution">
    <text evidence="6">The sequence shown here is derived from an EMBL/GenBank/DDBJ whole genome shotgun (WGS) entry which is preliminary data.</text>
</comment>
<proteinExistence type="predicted"/>
<keyword evidence="3" id="KW-0804">Transcription</keyword>
<dbReference type="PROSITE" id="PS50977">
    <property type="entry name" value="HTH_TETR_2"/>
    <property type="match status" value="1"/>
</dbReference>
<evidence type="ECO:0000313" key="7">
    <source>
        <dbReference type="Proteomes" id="UP000320876"/>
    </source>
</evidence>
<evidence type="ECO:0000256" key="4">
    <source>
        <dbReference type="PROSITE-ProRule" id="PRU00335"/>
    </source>
</evidence>
<gene>
    <name evidence="6" type="ORF">FB471_5338</name>
</gene>
<dbReference type="EMBL" id="VFML01000001">
    <property type="protein sequence ID" value="TQJ05503.1"/>
    <property type="molecule type" value="Genomic_DNA"/>
</dbReference>
<dbReference type="InterPro" id="IPR001647">
    <property type="entry name" value="HTH_TetR"/>
</dbReference>
<keyword evidence="2 4" id="KW-0238">DNA-binding</keyword>
<dbReference type="SUPFAM" id="SSF48498">
    <property type="entry name" value="Tetracyclin repressor-like, C-terminal domain"/>
    <property type="match status" value="1"/>
</dbReference>
<organism evidence="6 7">
    <name type="scientific">Amycolatopsis cihanbeyliensis</name>
    <dbReference type="NCBI Taxonomy" id="1128664"/>
    <lineage>
        <taxon>Bacteria</taxon>
        <taxon>Bacillati</taxon>
        <taxon>Actinomycetota</taxon>
        <taxon>Actinomycetes</taxon>
        <taxon>Pseudonocardiales</taxon>
        <taxon>Pseudonocardiaceae</taxon>
        <taxon>Amycolatopsis</taxon>
    </lineage>
</organism>
<keyword evidence="7" id="KW-1185">Reference proteome</keyword>
<dbReference type="PANTHER" id="PTHR47506">
    <property type="entry name" value="TRANSCRIPTIONAL REGULATORY PROTEIN"/>
    <property type="match status" value="1"/>
</dbReference>
<keyword evidence="1" id="KW-0805">Transcription regulation</keyword>
<evidence type="ECO:0000313" key="6">
    <source>
        <dbReference type="EMBL" id="TQJ05503.1"/>
    </source>
</evidence>
<feature type="DNA-binding region" description="H-T-H motif" evidence="4">
    <location>
        <begin position="34"/>
        <end position="53"/>
    </location>
</feature>
<dbReference type="AlphaFoldDB" id="A0A542DQX1"/>
<dbReference type="SUPFAM" id="SSF46689">
    <property type="entry name" value="Homeodomain-like"/>
    <property type="match status" value="1"/>
</dbReference>
<evidence type="ECO:0000259" key="5">
    <source>
        <dbReference type="PROSITE" id="PS50977"/>
    </source>
</evidence>
<dbReference type="Pfam" id="PF16925">
    <property type="entry name" value="TetR_C_13"/>
    <property type="match status" value="1"/>
</dbReference>
<dbReference type="OrthoDB" id="326421at2"/>
<protein>
    <submittedName>
        <fullName evidence="6">TetR family transcriptional regulator</fullName>
    </submittedName>
</protein>
<dbReference type="Pfam" id="PF00440">
    <property type="entry name" value="TetR_N"/>
    <property type="match status" value="1"/>
</dbReference>
<reference evidence="6 7" key="1">
    <citation type="submission" date="2019-06" db="EMBL/GenBank/DDBJ databases">
        <title>Sequencing the genomes of 1000 actinobacteria strains.</title>
        <authorList>
            <person name="Klenk H.-P."/>
        </authorList>
    </citation>
    <scope>NUCLEOTIDE SEQUENCE [LARGE SCALE GENOMIC DNA]</scope>
    <source>
        <strain evidence="6 7">DSM 45679</strain>
    </source>
</reference>
<name>A0A542DQX1_AMYCI</name>
<evidence type="ECO:0000256" key="3">
    <source>
        <dbReference type="ARBA" id="ARBA00023163"/>
    </source>
</evidence>
<dbReference type="InterPro" id="IPR009057">
    <property type="entry name" value="Homeodomain-like_sf"/>
</dbReference>
<feature type="domain" description="HTH tetR-type" evidence="5">
    <location>
        <begin position="11"/>
        <end position="71"/>
    </location>
</feature>